<dbReference type="SMART" id="SM00347">
    <property type="entry name" value="HTH_MARR"/>
    <property type="match status" value="1"/>
</dbReference>
<dbReference type="AlphaFoldDB" id="A0A365YHX8"/>
<reference evidence="2 3" key="1">
    <citation type="submission" date="2018-01" db="EMBL/GenBank/DDBJ databases">
        <title>Glutamicibacter soli strain NHPC-3 Whole genome sequence and assembly.</title>
        <authorList>
            <person name="Choudhury P."/>
            <person name="Gupta D."/>
            <person name="Sengupta K."/>
            <person name="Jawed A."/>
            <person name="Sultana N."/>
            <person name="Saha P."/>
        </authorList>
    </citation>
    <scope>NUCLEOTIDE SEQUENCE [LARGE SCALE GENOMIC DNA]</scope>
    <source>
        <strain evidence="2 3">NHPC-3</strain>
    </source>
</reference>
<dbReference type="PRINTS" id="PR00598">
    <property type="entry name" value="HTHMARR"/>
</dbReference>
<dbReference type="InterPro" id="IPR036388">
    <property type="entry name" value="WH-like_DNA-bd_sf"/>
</dbReference>
<dbReference type="PANTHER" id="PTHR33164">
    <property type="entry name" value="TRANSCRIPTIONAL REGULATOR, MARR FAMILY"/>
    <property type="match status" value="1"/>
</dbReference>
<dbReference type="PANTHER" id="PTHR33164:SF57">
    <property type="entry name" value="MARR-FAMILY TRANSCRIPTIONAL REGULATOR"/>
    <property type="match status" value="1"/>
</dbReference>
<dbReference type="Pfam" id="PF12802">
    <property type="entry name" value="MarR_2"/>
    <property type="match status" value="1"/>
</dbReference>
<dbReference type="SUPFAM" id="SSF46785">
    <property type="entry name" value="Winged helix' DNA-binding domain"/>
    <property type="match status" value="1"/>
</dbReference>
<dbReference type="InterPro" id="IPR000835">
    <property type="entry name" value="HTH_MarR-typ"/>
</dbReference>
<dbReference type="Proteomes" id="UP000252167">
    <property type="component" value="Unassembled WGS sequence"/>
</dbReference>
<evidence type="ECO:0000259" key="1">
    <source>
        <dbReference type="PROSITE" id="PS50995"/>
    </source>
</evidence>
<proteinExistence type="predicted"/>
<dbReference type="GO" id="GO:0003700">
    <property type="term" value="F:DNA-binding transcription factor activity"/>
    <property type="evidence" value="ECO:0007669"/>
    <property type="project" value="InterPro"/>
</dbReference>
<protein>
    <submittedName>
        <fullName evidence="2">MarR family transcriptional regulator</fullName>
    </submittedName>
</protein>
<dbReference type="GO" id="GO:0006950">
    <property type="term" value="P:response to stress"/>
    <property type="evidence" value="ECO:0007669"/>
    <property type="project" value="TreeGrafter"/>
</dbReference>
<comment type="caution">
    <text evidence="2">The sequence shown here is derived from an EMBL/GenBank/DDBJ whole genome shotgun (WGS) entry which is preliminary data.</text>
</comment>
<dbReference type="PROSITE" id="PS50995">
    <property type="entry name" value="HTH_MARR_2"/>
    <property type="match status" value="1"/>
</dbReference>
<evidence type="ECO:0000313" key="3">
    <source>
        <dbReference type="Proteomes" id="UP000252167"/>
    </source>
</evidence>
<dbReference type="RefSeq" id="WP_047120079.1">
    <property type="nucleotide sequence ID" value="NZ_CM125969.1"/>
</dbReference>
<organism evidence="2 3">
    <name type="scientific">Glutamicibacter soli</name>
    <dbReference type="NCBI Taxonomy" id="453836"/>
    <lineage>
        <taxon>Bacteria</taxon>
        <taxon>Bacillati</taxon>
        <taxon>Actinomycetota</taxon>
        <taxon>Actinomycetes</taxon>
        <taxon>Micrococcales</taxon>
        <taxon>Micrococcaceae</taxon>
        <taxon>Glutamicibacter</taxon>
    </lineage>
</organism>
<keyword evidence="3" id="KW-1185">Reference proteome</keyword>
<dbReference type="InterPro" id="IPR036390">
    <property type="entry name" value="WH_DNA-bd_sf"/>
</dbReference>
<gene>
    <name evidence="2" type="ORF">C1H84_07195</name>
</gene>
<dbReference type="Gene3D" id="1.10.10.10">
    <property type="entry name" value="Winged helix-like DNA-binding domain superfamily/Winged helix DNA-binding domain"/>
    <property type="match status" value="1"/>
</dbReference>
<name>A0A365YHX8_9MICC</name>
<evidence type="ECO:0000313" key="2">
    <source>
        <dbReference type="EMBL" id="RBM01624.1"/>
    </source>
</evidence>
<dbReference type="InterPro" id="IPR039422">
    <property type="entry name" value="MarR/SlyA-like"/>
</dbReference>
<dbReference type="EMBL" id="POAF01000003">
    <property type="protein sequence ID" value="RBM01624.1"/>
    <property type="molecule type" value="Genomic_DNA"/>
</dbReference>
<sequence length="147" mass="17085">MQEEQLMQKVEDEFTALLFRARQMLVRRAKIIHPELQDQGYRLLAVVIREDAQQQGVLAEKLRLDKATVSRLVQHLQSIGLVSRVPDPRDGRAQLVSATDEAREKWSSSGDMLRQQLRNHLSDWNHDDLEEFGILMHRLNSTFDDIV</sequence>
<accession>A0A365YHX8</accession>
<feature type="domain" description="HTH marR-type" evidence="1">
    <location>
        <begin position="11"/>
        <end position="141"/>
    </location>
</feature>